<protein>
    <submittedName>
        <fullName evidence="1">Uncharacterized protein</fullName>
    </submittedName>
</protein>
<name>A0A934VSG8_9BACT</name>
<keyword evidence="2" id="KW-1185">Reference proteome</keyword>
<gene>
    <name evidence="1" type="ORF">JIN87_16555</name>
</gene>
<evidence type="ECO:0000313" key="2">
    <source>
        <dbReference type="Proteomes" id="UP000617628"/>
    </source>
</evidence>
<dbReference type="EMBL" id="JAENIL010000031">
    <property type="protein sequence ID" value="MBK1878494.1"/>
    <property type="molecule type" value="Genomic_DNA"/>
</dbReference>
<reference evidence="1" key="1">
    <citation type="submission" date="2021-01" db="EMBL/GenBank/DDBJ databases">
        <title>Modified the classification status of verrucomicrobia.</title>
        <authorList>
            <person name="Feng X."/>
        </authorList>
    </citation>
    <scope>NUCLEOTIDE SEQUENCE</scope>
    <source>
        <strain evidence="1">KCTC 13126</strain>
    </source>
</reference>
<evidence type="ECO:0000313" key="1">
    <source>
        <dbReference type="EMBL" id="MBK1878494.1"/>
    </source>
</evidence>
<dbReference type="RefSeq" id="WP_200356706.1">
    <property type="nucleotide sequence ID" value="NZ_JAENIL010000031.1"/>
</dbReference>
<organism evidence="1 2">
    <name type="scientific">Pelagicoccus mobilis</name>
    <dbReference type="NCBI Taxonomy" id="415221"/>
    <lineage>
        <taxon>Bacteria</taxon>
        <taxon>Pseudomonadati</taxon>
        <taxon>Verrucomicrobiota</taxon>
        <taxon>Opitutia</taxon>
        <taxon>Puniceicoccales</taxon>
        <taxon>Pelagicoccaceae</taxon>
        <taxon>Pelagicoccus</taxon>
    </lineage>
</organism>
<sequence>MKKVSVVGLTILCICGFSKLIQAEPQEIFFDDFNGEESYEAELTKNATSKVYKTNSLLEGHLLKKWHYGWNYSYFEGDWEQAFYVVEPGTSEMIQAGRSGAYRSQCPNRITAKAVIPDDAKKYRIELKQFKADNDQIFYLLGAGKGGFDGVEIGYENQLPGTDETVLDAYIRGNVIDGLILPGRSYLGEWVDVRIDVDVEAKRIDWTMNGEPFISLDAHNLKRGGYFGIYMHYERSTRYDDVRITVLE</sequence>
<dbReference type="Proteomes" id="UP000617628">
    <property type="component" value="Unassembled WGS sequence"/>
</dbReference>
<accession>A0A934VSG8</accession>
<proteinExistence type="predicted"/>
<comment type="caution">
    <text evidence="1">The sequence shown here is derived from an EMBL/GenBank/DDBJ whole genome shotgun (WGS) entry which is preliminary data.</text>
</comment>
<dbReference type="AlphaFoldDB" id="A0A934VSG8"/>